<feature type="domain" description="C2H2-type" evidence="3">
    <location>
        <begin position="914"/>
        <end position="937"/>
    </location>
</feature>
<feature type="compositionally biased region" description="Basic and acidic residues" evidence="2">
    <location>
        <begin position="459"/>
        <end position="490"/>
    </location>
</feature>
<evidence type="ECO:0000313" key="4">
    <source>
        <dbReference type="EMBL" id="EEN49086.1"/>
    </source>
</evidence>
<dbReference type="InterPro" id="IPR013087">
    <property type="entry name" value="Znf_C2H2_type"/>
</dbReference>
<evidence type="ECO:0000256" key="2">
    <source>
        <dbReference type="SAM" id="MobiDB-lite"/>
    </source>
</evidence>
<dbReference type="InParanoid" id="C3ZED0"/>
<dbReference type="eggNOG" id="ENOG502SCF3">
    <property type="taxonomic scope" value="Eukaryota"/>
</dbReference>
<feature type="compositionally biased region" description="Basic and acidic residues" evidence="2">
    <location>
        <begin position="497"/>
        <end position="508"/>
    </location>
</feature>
<gene>
    <name evidence="4" type="ORF">BRAFLDRAFT_72851</name>
</gene>
<feature type="region of interest" description="Disordered" evidence="2">
    <location>
        <begin position="895"/>
        <end position="914"/>
    </location>
</feature>
<protein>
    <recommendedName>
        <fullName evidence="3">C2H2-type domain-containing protein</fullName>
    </recommendedName>
</protein>
<name>C3ZED0_BRAFL</name>
<feature type="region of interest" description="Disordered" evidence="2">
    <location>
        <begin position="176"/>
        <end position="202"/>
    </location>
</feature>
<accession>C3ZED0</accession>
<dbReference type="STRING" id="7739.C3ZED0"/>
<reference evidence="4" key="1">
    <citation type="journal article" date="2008" name="Nature">
        <title>The amphioxus genome and the evolution of the chordate karyotype.</title>
        <authorList>
            <consortium name="US DOE Joint Genome Institute (JGI-PGF)"/>
            <person name="Putnam N.H."/>
            <person name="Butts T."/>
            <person name="Ferrier D.E.K."/>
            <person name="Furlong R.F."/>
            <person name="Hellsten U."/>
            <person name="Kawashima T."/>
            <person name="Robinson-Rechavi M."/>
            <person name="Shoguchi E."/>
            <person name="Terry A."/>
            <person name="Yu J.-K."/>
            <person name="Benito-Gutierrez E.L."/>
            <person name="Dubchak I."/>
            <person name="Garcia-Fernandez J."/>
            <person name="Gibson-Brown J.J."/>
            <person name="Grigoriev I.V."/>
            <person name="Horton A.C."/>
            <person name="de Jong P.J."/>
            <person name="Jurka J."/>
            <person name="Kapitonov V.V."/>
            <person name="Kohara Y."/>
            <person name="Kuroki Y."/>
            <person name="Lindquist E."/>
            <person name="Lucas S."/>
            <person name="Osoegawa K."/>
            <person name="Pennacchio L.A."/>
            <person name="Salamov A.A."/>
            <person name="Satou Y."/>
            <person name="Sauka-Spengler T."/>
            <person name="Schmutz J."/>
            <person name="Shin-I T."/>
            <person name="Toyoda A."/>
            <person name="Bronner-Fraser M."/>
            <person name="Fujiyama A."/>
            <person name="Holland L.Z."/>
            <person name="Holland P.W.H."/>
            <person name="Satoh N."/>
            <person name="Rokhsar D.S."/>
        </authorList>
    </citation>
    <scope>NUCLEOTIDE SEQUENCE [LARGE SCALE GENOMIC DNA]</scope>
    <source>
        <strain evidence="4">S238N-H82</strain>
        <tissue evidence="4">Testes</tissue>
    </source>
</reference>
<dbReference type="PANTHER" id="PTHR13037:SF24">
    <property type="entry name" value="POLYCOMB PROTEIN PCL-RELATED"/>
    <property type="match status" value="1"/>
</dbReference>
<feature type="compositionally biased region" description="Pro residues" evidence="2">
    <location>
        <begin position="572"/>
        <end position="581"/>
    </location>
</feature>
<sequence>MASAQPAGEEKPSPANFADCCRLCNVNLRANGVGQLEGFQKIFDQPKPKKPGKKGEEPPTPKPPFHERLSAVGVVLVRREADGASERICKQCIRDLVKIENALPILTRFQKNDDRALVPTSTTTNASPTPTQLSAVPESHAVLQTTPEADGIEKEMVPTATQTPTKLSTIAESRAAPLPKTPETSGIEKRLREPTPTKTPRAVKKLCSTASERELKKPPTRTSTTQVMVTYQSRLERPDIITCEDSLQGIVENLARGRLKTAARLMMTCDSLSEELKSHMLHIINRECKNLTAANSDSILYKSTSHHLQQFSLQSLHSDLQKLAPFALSVLDTITENSTHHSTASAAVALRGRNSKLSAFAYFINCVLQAGGAKTAVYRRLSKMGLTTTQSNARLKQEEIAKSCGEGLFALKKAIEDHHANKSKANRPLPMTMSCPITDEDIEDLEVGFLDISLDEAAPHPMDDEAAPHPMDDEAAPHPMDDEAAPHPMDDGAAPHPMDDEAAPHPMDDGAAPHPMDDGAAPHPMDDEAAPHPMDDGAAPHPMDDGAAPHPMDDGAAPHPMDDGATSDPQPLQAPSPPPPKFTLGFDNLDFNVQTHHQSQTKKNYQIHWTNHIAVQDRVSADHLPDDQPIKPLPLYDISDSLPTPDTWAALRGDFVVLGCQYLTRYVTAFRPFASVVINHIPHQYSDIMSQPSTEFPLGLLFKNETQSGDLVDILQHMQKEYVPRTPDGELLPIFVGGDRLSEGCSRNMQWSFGEGECREDRLGGLIFFFLDWHAIRNLHGIHQKVFLKEASSRDHGTFYANLNKIQNSNAKKGPHSAYNAYKEAVHKDTAATFIAASLEHFGMDSPEDVPENLVPSHVREGTQEEKRRWLQDHVTQIVDKYVITTESGILRDLHDGVARESRPRPRERERHSCREPGCPKTFVYVRAWLKHERNVHGLDFGESSQQEESTAKPSPPARDHKKEHTEARLSFGLFLEDMQDAVREGDGERLMRLYKIALLYYYAYGHTQYAYSTLLLTVQLNALLTPEKAHRLTWNRFFNSKGGKGKNMPLDLHVEHDNNYIKSFLKGLGPNLTERSAARISKSLGCLKGMLHRTDEELGVACPSGYHHKGKFTQDIHSLVAVIREADLLTFTAGRSFNAFPAFDRNLFAGIKYDKMWDWIKDRLKLWNQKY</sequence>
<evidence type="ECO:0000259" key="3">
    <source>
        <dbReference type="PROSITE" id="PS00028"/>
    </source>
</evidence>
<dbReference type="PANTHER" id="PTHR13037">
    <property type="entry name" value="FORMIN"/>
    <property type="match status" value="1"/>
</dbReference>
<dbReference type="PROSITE" id="PS00028">
    <property type="entry name" value="ZINC_FINGER_C2H2_1"/>
    <property type="match status" value="1"/>
</dbReference>
<feature type="compositionally biased region" description="Basic and acidic residues" evidence="2">
    <location>
        <begin position="186"/>
        <end position="195"/>
    </location>
</feature>
<organism>
    <name type="scientific">Branchiostoma floridae</name>
    <name type="common">Florida lancelet</name>
    <name type="synonym">Amphioxus</name>
    <dbReference type="NCBI Taxonomy" id="7739"/>
    <lineage>
        <taxon>Eukaryota</taxon>
        <taxon>Metazoa</taxon>
        <taxon>Chordata</taxon>
        <taxon>Cephalochordata</taxon>
        <taxon>Leptocardii</taxon>
        <taxon>Amphioxiformes</taxon>
        <taxon>Branchiostomatidae</taxon>
        <taxon>Branchiostoma</taxon>
    </lineage>
</organism>
<dbReference type="InterPro" id="IPR046496">
    <property type="entry name" value="DUF6589"/>
</dbReference>
<dbReference type="Pfam" id="PF20231">
    <property type="entry name" value="DUF6589"/>
    <property type="match status" value="1"/>
</dbReference>
<keyword evidence="1" id="KW-0945">Host-virus interaction</keyword>
<dbReference type="AlphaFoldDB" id="C3ZED0"/>
<feature type="region of interest" description="Disordered" evidence="2">
    <location>
        <begin position="940"/>
        <end position="964"/>
    </location>
</feature>
<feature type="compositionally biased region" description="Basic and acidic residues" evidence="2">
    <location>
        <begin position="53"/>
        <end position="68"/>
    </location>
</feature>
<feature type="compositionally biased region" description="Polar residues" evidence="2">
    <location>
        <begin position="943"/>
        <end position="953"/>
    </location>
</feature>
<feature type="compositionally biased region" description="Basic and acidic residues" evidence="2">
    <location>
        <begin position="524"/>
        <end position="535"/>
    </location>
</feature>
<dbReference type="EMBL" id="GG666612">
    <property type="protein sequence ID" value="EEN49086.1"/>
    <property type="molecule type" value="Genomic_DNA"/>
</dbReference>
<feature type="region of interest" description="Disordered" evidence="2">
    <location>
        <begin position="459"/>
        <end position="584"/>
    </location>
</feature>
<evidence type="ECO:0000256" key="1">
    <source>
        <dbReference type="ARBA" id="ARBA00022581"/>
    </source>
</evidence>
<proteinExistence type="predicted"/>
<feature type="region of interest" description="Disordered" evidence="2">
    <location>
        <begin position="39"/>
        <end position="68"/>
    </location>
</feature>